<gene>
    <name evidence="2" type="ORF">DEO72_LG8g2205</name>
</gene>
<protein>
    <submittedName>
        <fullName evidence="2">Uncharacterized protein</fullName>
    </submittedName>
</protein>
<sequence>MLDELAPFSDQDKEPLTTTQCDSALLLKTVASVNFEPLLAELRRRSEMKKMRGRAKPVCGSKRTATAPTFALMRTVSPSPPPPLSTDSESHANRTRVKEMNFAPVKFTALPIDQHKSLV</sequence>
<dbReference type="AlphaFoldDB" id="A0A4D6MUA3"/>
<evidence type="ECO:0000313" key="3">
    <source>
        <dbReference type="Proteomes" id="UP000501690"/>
    </source>
</evidence>
<dbReference type="EMBL" id="CP039352">
    <property type="protein sequence ID" value="QCE04172.1"/>
    <property type="molecule type" value="Genomic_DNA"/>
</dbReference>
<accession>A0A4D6MUA3</accession>
<reference evidence="2 3" key="1">
    <citation type="submission" date="2019-04" db="EMBL/GenBank/DDBJ databases">
        <title>An improved genome assembly and genetic linkage map for asparagus bean, Vigna unguiculata ssp. sesquipedialis.</title>
        <authorList>
            <person name="Xia Q."/>
            <person name="Zhang R."/>
            <person name="Dong Y."/>
        </authorList>
    </citation>
    <scope>NUCLEOTIDE SEQUENCE [LARGE SCALE GENOMIC DNA]</scope>
    <source>
        <tissue evidence="2">Leaf</tissue>
    </source>
</reference>
<proteinExistence type="predicted"/>
<evidence type="ECO:0000313" key="2">
    <source>
        <dbReference type="EMBL" id="QCE04172.1"/>
    </source>
</evidence>
<feature type="region of interest" description="Disordered" evidence="1">
    <location>
        <begin position="73"/>
        <end position="94"/>
    </location>
</feature>
<keyword evidence="3" id="KW-1185">Reference proteome</keyword>
<dbReference type="Proteomes" id="UP000501690">
    <property type="component" value="Linkage Group LG8"/>
</dbReference>
<organism evidence="2 3">
    <name type="scientific">Vigna unguiculata</name>
    <name type="common">Cowpea</name>
    <dbReference type="NCBI Taxonomy" id="3917"/>
    <lineage>
        <taxon>Eukaryota</taxon>
        <taxon>Viridiplantae</taxon>
        <taxon>Streptophyta</taxon>
        <taxon>Embryophyta</taxon>
        <taxon>Tracheophyta</taxon>
        <taxon>Spermatophyta</taxon>
        <taxon>Magnoliopsida</taxon>
        <taxon>eudicotyledons</taxon>
        <taxon>Gunneridae</taxon>
        <taxon>Pentapetalae</taxon>
        <taxon>rosids</taxon>
        <taxon>fabids</taxon>
        <taxon>Fabales</taxon>
        <taxon>Fabaceae</taxon>
        <taxon>Papilionoideae</taxon>
        <taxon>50 kb inversion clade</taxon>
        <taxon>NPAAA clade</taxon>
        <taxon>indigoferoid/millettioid clade</taxon>
        <taxon>Phaseoleae</taxon>
        <taxon>Vigna</taxon>
    </lineage>
</organism>
<evidence type="ECO:0000256" key="1">
    <source>
        <dbReference type="SAM" id="MobiDB-lite"/>
    </source>
</evidence>
<name>A0A4D6MUA3_VIGUN</name>